<feature type="compositionally biased region" description="Basic and acidic residues" evidence="1">
    <location>
        <begin position="83"/>
        <end position="95"/>
    </location>
</feature>
<name>A0ABD0J8F5_9CAEN</name>
<dbReference type="EMBL" id="JACVVK020000581">
    <property type="protein sequence ID" value="KAK7465021.1"/>
    <property type="molecule type" value="Genomic_DNA"/>
</dbReference>
<feature type="region of interest" description="Disordered" evidence="1">
    <location>
        <begin position="83"/>
        <end position="110"/>
    </location>
</feature>
<dbReference type="Proteomes" id="UP001519460">
    <property type="component" value="Unassembled WGS sequence"/>
</dbReference>
<reference evidence="2 3" key="1">
    <citation type="journal article" date="2023" name="Sci. Data">
        <title>Genome assembly of the Korean intertidal mud-creeper Batillaria attramentaria.</title>
        <authorList>
            <person name="Patra A.K."/>
            <person name="Ho P.T."/>
            <person name="Jun S."/>
            <person name="Lee S.J."/>
            <person name="Kim Y."/>
            <person name="Won Y.J."/>
        </authorList>
    </citation>
    <scope>NUCLEOTIDE SEQUENCE [LARGE SCALE GENOMIC DNA]</scope>
    <source>
        <strain evidence="2">Wonlab-2016</strain>
    </source>
</reference>
<accession>A0ABD0J8F5</accession>
<comment type="caution">
    <text evidence="2">The sequence shown here is derived from an EMBL/GenBank/DDBJ whole genome shotgun (WGS) entry which is preliminary data.</text>
</comment>
<protein>
    <submittedName>
        <fullName evidence="2">Uncharacterized protein</fullName>
    </submittedName>
</protein>
<evidence type="ECO:0000313" key="2">
    <source>
        <dbReference type="EMBL" id="KAK7465021.1"/>
    </source>
</evidence>
<feature type="non-terminal residue" evidence="2">
    <location>
        <position position="1"/>
    </location>
</feature>
<proteinExistence type="predicted"/>
<evidence type="ECO:0000256" key="1">
    <source>
        <dbReference type="SAM" id="MobiDB-lite"/>
    </source>
</evidence>
<dbReference type="AlphaFoldDB" id="A0ABD0J8F5"/>
<evidence type="ECO:0000313" key="3">
    <source>
        <dbReference type="Proteomes" id="UP001519460"/>
    </source>
</evidence>
<sequence>VGQMMNTEFAVGRIRQPRHHSSNTFNFQRDTVCRDSRLNTTPLHSSPLDKELSLQQGALFSRHLFLLIDLSDLFKDDVMQDNDVKGGRMTSKEETPTAEASLSKLVHTSG</sequence>
<organism evidence="2 3">
    <name type="scientific">Batillaria attramentaria</name>
    <dbReference type="NCBI Taxonomy" id="370345"/>
    <lineage>
        <taxon>Eukaryota</taxon>
        <taxon>Metazoa</taxon>
        <taxon>Spiralia</taxon>
        <taxon>Lophotrochozoa</taxon>
        <taxon>Mollusca</taxon>
        <taxon>Gastropoda</taxon>
        <taxon>Caenogastropoda</taxon>
        <taxon>Sorbeoconcha</taxon>
        <taxon>Cerithioidea</taxon>
        <taxon>Batillariidae</taxon>
        <taxon>Batillaria</taxon>
    </lineage>
</organism>
<gene>
    <name evidence="2" type="ORF">BaRGS_00037806</name>
</gene>
<keyword evidence="3" id="KW-1185">Reference proteome</keyword>